<feature type="chain" id="PRO_5043583325" description="non-specific serine/threonine protein kinase" evidence="13">
    <location>
        <begin position="23"/>
        <end position="548"/>
    </location>
</feature>
<dbReference type="Proteomes" id="UP001162131">
    <property type="component" value="Unassembled WGS sequence"/>
</dbReference>
<feature type="region of interest" description="Disordered" evidence="12">
    <location>
        <begin position="308"/>
        <end position="330"/>
    </location>
</feature>
<dbReference type="GO" id="GO:0004694">
    <property type="term" value="F:eukaryotic translation initiation factor 2alpha kinase activity"/>
    <property type="evidence" value="ECO:0007669"/>
    <property type="project" value="TreeGrafter"/>
</dbReference>
<evidence type="ECO:0000256" key="5">
    <source>
        <dbReference type="ARBA" id="ARBA00022777"/>
    </source>
</evidence>
<organism evidence="15 16">
    <name type="scientific">Blepharisma stoltei</name>
    <dbReference type="NCBI Taxonomy" id="1481888"/>
    <lineage>
        <taxon>Eukaryota</taxon>
        <taxon>Sar</taxon>
        <taxon>Alveolata</taxon>
        <taxon>Ciliophora</taxon>
        <taxon>Postciliodesmatophora</taxon>
        <taxon>Heterotrichea</taxon>
        <taxon>Heterotrichida</taxon>
        <taxon>Blepharismidae</taxon>
        <taxon>Blepharisma</taxon>
    </lineage>
</organism>
<evidence type="ECO:0000256" key="12">
    <source>
        <dbReference type="SAM" id="MobiDB-lite"/>
    </source>
</evidence>
<keyword evidence="6 11" id="KW-0067">ATP-binding</keyword>
<dbReference type="EC" id="2.7.11.1" evidence="1"/>
<evidence type="ECO:0000256" key="6">
    <source>
        <dbReference type="ARBA" id="ARBA00022840"/>
    </source>
</evidence>
<keyword evidence="4 11" id="KW-0547">Nucleotide-binding</keyword>
<evidence type="ECO:0000256" key="1">
    <source>
        <dbReference type="ARBA" id="ARBA00012513"/>
    </source>
</evidence>
<dbReference type="Gene3D" id="1.10.510.10">
    <property type="entry name" value="Transferase(Phosphotransferase) domain 1"/>
    <property type="match status" value="1"/>
</dbReference>
<evidence type="ECO:0000259" key="14">
    <source>
        <dbReference type="PROSITE" id="PS50011"/>
    </source>
</evidence>
<proteinExistence type="inferred from homology"/>
<dbReference type="PANTHER" id="PTHR11042:SF160">
    <property type="entry name" value="EUKARYOTIC TRANSLATION INITIATION FACTOR 2-ALPHA KINASE 1"/>
    <property type="match status" value="1"/>
</dbReference>
<dbReference type="EMBL" id="CAJZBQ010000036">
    <property type="protein sequence ID" value="CAG9324501.1"/>
    <property type="molecule type" value="Genomic_DNA"/>
</dbReference>
<comment type="catalytic activity">
    <reaction evidence="9">
        <text>L-threonyl-[protein] + ATP = O-phospho-L-threonyl-[protein] + ADP + H(+)</text>
        <dbReference type="Rhea" id="RHEA:46608"/>
        <dbReference type="Rhea" id="RHEA-COMP:11060"/>
        <dbReference type="Rhea" id="RHEA-COMP:11605"/>
        <dbReference type="ChEBI" id="CHEBI:15378"/>
        <dbReference type="ChEBI" id="CHEBI:30013"/>
        <dbReference type="ChEBI" id="CHEBI:30616"/>
        <dbReference type="ChEBI" id="CHEBI:61977"/>
        <dbReference type="ChEBI" id="CHEBI:456216"/>
        <dbReference type="EC" id="2.7.11.1"/>
    </reaction>
    <physiologicalReaction direction="left-to-right" evidence="9">
        <dbReference type="Rhea" id="RHEA:46609"/>
    </physiologicalReaction>
</comment>
<keyword evidence="13" id="KW-0732">Signal</keyword>
<feature type="domain" description="Protein kinase" evidence="14">
    <location>
        <begin position="230"/>
        <end position="532"/>
    </location>
</feature>
<dbReference type="SMART" id="SM00220">
    <property type="entry name" value="S_TKc"/>
    <property type="match status" value="1"/>
</dbReference>
<evidence type="ECO:0000256" key="3">
    <source>
        <dbReference type="ARBA" id="ARBA00022679"/>
    </source>
</evidence>
<keyword evidence="16" id="KW-1185">Reference proteome</keyword>
<keyword evidence="2" id="KW-0723">Serine/threonine-protein kinase</keyword>
<evidence type="ECO:0000256" key="7">
    <source>
        <dbReference type="ARBA" id="ARBA00023193"/>
    </source>
</evidence>
<dbReference type="PROSITE" id="PS50011">
    <property type="entry name" value="PROTEIN_KINASE_DOM"/>
    <property type="match status" value="1"/>
</dbReference>
<name>A0AAU9JFS8_9CILI</name>
<evidence type="ECO:0000256" key="10">
    <source>
        <dbReference type="ARBA" id="ARBA00048977"/>
    </source>
</evidence>
<keyword evidence="3" id="KW-0808">Transferase</keyword>
<evidence type="ECO:0000256" key="4">
    <source>
        <dbReference type="ARBA" id="ARBA00022741"/>
    </source>
</evidence>
<evidence type="ECO:0000313" key="16">
    <source>
        <dbReference type="Proteomes" id="UP001162131"/>
    </source>
</evidence>
<protein>
    <recommendedName>
        <fullName evidence="1">non-specific serine/threonine protein kinase</fullName>
        <ecNumber evidence="1">2.7.11.1</ecNumber>
    </recommendedName>
</protein>
<dbReference type="PANTHER" id="PTHR11042">
    <property type="entry name" value="EUKARYOTIC TRANSLATION INITIATION FACTOR 2-ALPHA KINASE EIF2-ALPHA KINASE -RELATED"/>
    <property type="match status" value="1"/>
</dbReference>
<comment type="catalytic activity">
    <reaction evidence="10">
        <text>L-seryl-[protein] + ATP = O-phospho-L-seryl-[protein] + ADP + H(+)</text>
        <dbReference type="Rhea" id="RHEA:17989"/>
        <dbReference type="Rhea" id="RHEA-COMP:9863"/>
        <dbReference type="Rhea" id="RHEA-COMP:11604"/>
        <dbReference type="ChEBI" id="CHEBI:15378"/>
        <dbReference type="ChEBI" id="CHEBI:29999"/>
        <dbReference type="ChEBI" id="CHEBI:30616"/>
        <dbReference type="ChEBI" id="CHEBI:83421"/>
        <dbReference type="ChEBI" id="CHEBI:456216"/>
        <dbReference type="EC" id="2.7.11.1"/>
    </reaction>
    <physiologicalReaction direction="left-to-right" evidence="10">
        <dbReference type="Rhea" id="RHEA:17990"/>
    </physiologicalReaction>
</comment>
<comment type="similarity">
    <text evidence="8">Belongs to the protein kinase superfamily. Ser/Thr protein kinase family. GCN2 subfamily.</text>
</comment>
<dbReference type="GO" id="GO:0005634">
    <property type="term" value="C:nucleus"/>
    <property type="evidence" value="ECO:0007669"/>
    <property type="project" value="TreeGrafter"/>
</dbReference>
<dbReference type="GO" id="GO:0017148">
    <property type="term" value="P:negative regulation of translation"/>
    <property type="evidence" value="ECO:0007669"/>
    <property type="project" value="UniProtKB-KW"/>
</dbReference>
<dbReference type="PROSITE" id="PS00108">
    <property type="entry name" value="PROTEIN_KINASE_ST"/>
    <property type="match status" value="1"/>
</dbReference>
<sequence length="548" mass="62791">MKSWFAVLISIAVILLFQTADSQQILTQSIRYITQELASNEKATEIIEFQTALIQQINSKMPQGLDLFCDYTIFSPESVLVKESAHDWQVGDLFVHNGFSFALLIAIAVLSGFFLGNSFRSCNNEPDSPLPAITLPPRRRSIAEKEKQTLFEFMSENRSSPKMAKEKPSQVTIRINYDNAPEALSNFTLHLPSNSQKSNKHESTTENKLIKDSVNKYEKLLQNGHGARNFEVVSMLGRGGFGSVFKARHLLDEQYYAIKVIRIKVGLNQSLYEHKAFREVLSMMQLNSKHVLRYYNCWLESEGDHNIRSTESTDQKDEESESSELSSSSSSLASISEPYFQLNLNIQMEYSKGCTLKNWLERPERGIERRENVLLFRQLLKGVLHIHQCNFIHRDLKPANIFVDKELCVKIGDFGLAVINNYLEAEPSTPLEKAHSSNVGSPLYLAPEQENGFSYDEKVDVYPLGMILLELCVKMETDHERYLLLKTLRYKHELPKEVVEKFGVESEMILWLTAKDPSDRPSISEIMKSKLMERWESEFQLSPLNHNL</sequence>
<dbReference type="InterPro" id="IPR008271">
    <property type="entry name" value="Ser/Thr_kinase_AS"/>
</dbReference>
<dbReference type="AlphaFoldDB" id="A0AAU9JFS8"/>
<dbReference type="InterPro" id="IPR011009">
    <property type="entry name" value="Kinase-like_dom_sf"/>
</dbReference>
<dbReference type="PROSITE" id="PS00107">
    <property type="entry name" value="PROTEIN_KINASE_ATP"/>
    <property type="match status" value="1"/>
</dbReference>
<feature type="binding site" evidence="11">
    <location>
        <position position="259"/>
    </location>
    <ligand>
        <name>ATP</name>
        <dbReference type="ChEBI" id="CHEBI:30616"/>
    </ligand>
</feature>
<evidence type="ECO:0000313" key="15">
    <source>
        <dbReference type="EMBL" id="CAG9324501.1"/>
    </source>
</evidence>
<keyword evidence="7" id="KW-0652">Protein synthesis inhibitor</keyword>
<evidence type="ECO:0000256" key="8">
    <source>
        <dbReference type="ARBA" id="ARBA00037982"/>
    </source>
</evidence>
<reference evidence="15" key="1">
    <citation type="submission" date="2021-09" db="EMBL/GenBank/DDBJ databases">
        <authorList>
            <consortium name="AG Swart"/>
            <person name="Singh M."/>
            <person name="Singh A."/>
            <person name="Seah K."/>
            <person name="Emmerich C."/>
        </authorList>
    </citation>
    <scope>NUCLEOTIDE SEQUENCE</scope>
    <source>
        <strain evidence="15">ATCC30299</strain>
    </source>
</reference>
<feature type="signal peptide" evidence="13">
    <location>
        <begin position="1"/>
        <end position="22"/>
    </location>
</feature>
<keyword evidence="5" id="KW-0418">Kinase</keyword>
<dbReference type="SUPFAM" id="SSF56112">
    <property type="entry name" value="Protein kinase-like (PK-like)"/>
    <property type="match status" value="1"/>
</dbReference>
<dbReference type="CDD" id="cd13996">
    <property type="entry name" value="STKc_EIF2AK"/>
    <property type="match status" value="1"/>
</dbReference>
<evidence type="ECO:0000256" key="9">
    <source>
        <dbReference type="ARBA" id="ARBA00048659"/>
    </source>
</evidence>
<dbReference type="InterPro" id="IPR017441">
    <property type="entry name" value="Protein_kinase_ATP_BS"/>
</dbReference>
<dbReference type="GO" id="GO:0005524">
    <property type="term" value="F:ATP binding"/>
    <property type="evidence" value="ECO:0007669"/>
    <property type="project" value="UniProtKB-UniRule"/>
</dbReference>
<dbReference type="Gene3D" id="3.30.200.20">
    <property type="entry name" value="Phosphorylase Kinase, domain 1"/>
    <property type="match status" value="1"/>
</dbReference>
<dbReference type="Pfam" id="PF00069">
    <property type="entry name" value="Pkinase"/>
    <property type="match status" value="1"/>
</dbReference>
<accession>A0AAU9JFS8</accession>
<dbReference type="InterPro" id="IPR000719">
    <property type="entry name" value="Prot_kinase_dom"/>
</dbReference>
<comment type="caution">
    <text evidence="15">The sequence shown here is derived from an EMBL/GenBank/DDBJ whole genome shotgun (WGS) entry which is preliminary data.</text>
</comment>
<dbReference type="GO" id="GO:0005737">
    <property type="term" value="C:cytoplasm"/>
    <property type="evidence" value="ECO:0007669"/>
    <property type="project" value="TreeGrafter"/>
</dbReference>
<evidence type="ECO:0000256" key="2">
    <source>
        <dbReference type="ARBA" id="ARBA00022527"/>
    </source>
</evidence>
<evidence type="ECO:0000256" key="13">
    <source>
        <dbReference type="SAM" id="SignalP"/>
    </source>
</evidence>
<gene>
    <name evidence="15" type="ORF">BSTOLATCC_MIC36287</name>
</gene>
<evidence type="ECO:0000256" key="11">
    <source>
        <dbReference type="PROSITE-ProRule" id="PRU10141"/>
    </source>
</evidence>
<dbReference type="InterPro" id="IPR050339">
    <property type="entry name" value="CC_SR_Kinase"/>
</dbReference>